<accession>A0ABN3L9F7</accession>
<evidence type="ECO:0000313" key="2">
    <source>
        <dbReference type="EMBL" id="GAA2478700.1"/>
    </source>
</evidence>
<gene>
    <name evidence="2" type="ORF">GCM10010276_13970</name>
</gene>
<keyword evidence="3" id="KW-1185">Reference proteome</keyword>
<protein>
    <submittedName>
        <fullName evidence="2">Uncharacterized protein</fullName>
    </submittedName>
</protein>
<feature type="region of interest" description="Disordered" evidence="1">
    <location>
        <begin position="64"/>
        <end position="87"/>
    </location>
</feature>
<dbReference type="Proteomes" id="UP001501777">
    <property type="component" value="Unassembled WGS sequence"/>
</dbReference>
<proteinExistence type="predicted"/>
<evidence type="ECO:0000256" key="1">
    <source>
        <dbReference type="SAM" id="MobiDB-lite"/>
    </source>
</evidence>
<comment type="caution">
    <text evidence="2">The sequence shown here is derived from an EMBL/GenBank/DDBJ whole genome shotgun (WGS) entry which is preliminary data.</text>
</comment>
<evidence type="ECO:0000313" key="3">
    <source>
        <dbReference type="Proteomes" id="UP001501777"/>
    </source>
</evidence>
<reference evidence="2 3" key="1">
    <citation type="journal article" date="2019" name="Int. J. Syst. Evol. Microbiol.">
        <title>The Global Catalogue of Microorganisms (GCM) 10K type strain sequencing project: providing services to taxonomists for standard genome sequencing and annotation.</title>
        <authorList>
            <consortium name="The Broad Institute Genomics Platform"/>
            <consortium name="The Broad Institute Genome Sequencing Center for Infectious Disease"/>
            <person name="Wu L."/>
            <person name="Ma J."/>
        </authorList>
    </citation>
    <scope>NUCLEOTIDE SEQUENCE [LARGE SCALE GENOMIC DNA]</scope>
    <source>
        <strain evidence="2 3">JCM 4395</strain>
    </source>
</reference>
<organism evidence="2 3">
    <name type="scientific">Streptomyces longisporus</name>
    <dbReference type="NCBI Taxonomy" id="1948"/>
    <lineage>
        <taxon>Bacteria</taxon>
        <taxon>Bacillati</taxon>
        <taxon>Actinomycetota</taxon>
        <taxon>Actinomycetes</taxon>
        <taxon>Kitasatosporales</taxon>
        <taxon>Streptomycetaceae</taxon>
        <taxon>Streptomyces</taxon>
    </lineage>
</organism>
<dbReference type="EMBL" id="BAAASG010000004">
    <property type="protein sequence ID" value="GAA2478700.1"/>
    <property type="molecule type" value="Genomic_DNA"/>
</dbReference>
<sequence>MGRVDLPVPVAHRPAAGTGDHRCKFGTEPGIVVHVGTDGLFADRLPWDTGLHNPYPINLLAAGHPRGGAFSRPTESGPGGQESPPYG</sequence>
<feature type="region of interest" description="Disordered" evidence="1">
    <location>
        <begin position="1"/>
        <end position="22"/>
    </location>
</feature>
<name>A0ABN3L9F7_STRLO</name>